<dbReference type="Gene3D" id="3.15.10.50">
    <property type="match status" value="1"/>
</dbReference>
<keyword evidence="1" id="KW-0732">Signal</keyword>
<dbReference type="PROSITE" id="PS51257">
    <property type="entry name" value="PROKAR_LIPOPROTEIN"/>
    <property type="match status" value="1"/>
</dbReference>
<name>A0A2K8JMF9_PRIPG</name>
<evidence type="ECO:0000313" key="2">
    <source>
        <dbReference type="EMBL" id="ATU82831.1"/>
    </source>
</evidence>
<accession>A0A2K8JMF9</accession>
<proteinExistence type="evidence at transcript level"/>
<evidence type="ECO:0000256" key="1">
    <source>
        <dbReference type="SAM" id="SignalP"/>
    </source>
</evidence>
<dbReference type="EMBL" id="KY031080">
    <property type="protein sequence ID" value="ATU82831.1"/>
    <property type="molecule type" value="mRNA"/>
</dbReference>
<feature type="signal peptide" evidence="1">
    <location>
        <begin position="1"/>
        <end position="18"/>
    </location>
</feature>
<protein>
    <submittedName>
        <fullName evidence="2">Secreted venom protein family 5 protein</fullName>
    </submittedName>
</protein>
<feature type="chain" id="PRO_5014655406" evidence="1">
    <location>
        <begin position="19"/>
        <end position="220"/>
    </location>
</feature>
<organism evidence="2">
    <name type="scientific">Pristhesancus plagipennis</name>
    <name type="common">Common assassin bug</name>
    <dbReference type="NCBI Taxonomy" id="1955184"/>
    <lineage>
        <taxon>Eukaryota</taxon>
        <taxon>Metazoa</taxon>
        <taxon>Ecdysozoa</taxon>
        <taxon>Arthropoda</taxon>
        <taxon>Hexapoda</taxon>
        <taxon>Insecta</taxon>
        <taxon>Pterygota</taxon>
        <taxon>Neoptera</taxon>
        <taxon>Paraneoptera</taxon>
        <taxon>Hemiptera</taxon>
        <taxon>Heteroptera</taxon>
        <taxon>Panheteroptera</taxon>
        <taxon>Cimicomorpha</taxon>
        <taxon>Reduviidae</taxon>
        <taxon>Harpactorinae</taxon>
        <taxon>Harpactorini</taxon>
        <taxon>Pristhesancus</taxon>
    </lineage>
</organism>
<sequence length="220" mass="23760">MKLIAVLLLTAVLGSCTAKNAVLNQVIDNVVANMKVNINQAGKDVIKVPDVDEDWHQKVLFITFRGHASCRDGTAKSFASVKRTGDATVTTSGNRAIVKVRLALADLEVNFPHCTLKANHLFTVSHHLNIKVNSNTIDLQLSLNGKGPQCVASLDHVILGQFNDVKIDSGRGLVHKIENNVIHGAINQFHDSIVGAVDDILADAVRKALPKLDLCSKISH</sequence>
<reference evidence="2" key="1">
    <citation type="submission" date="2016-10" db="EMBL/GenBank/DDBJ databases">
        <title>The assassin bug Pristhesancus plagipennis produces two different types of venom.</title>
        <authorList>
            <person name="Walker A.A."/>
            <person name="Herzig V."/>
            <person name="Jin J."/>
            <person name="Fry B.G."/>
            <person name="King G.F."/>
        </authorList>
    </citation>
    <scope>NUCLEOTIDE SEQUENCE</scope>
    <source>
        <tissue evidence="2">Venom/labial glands</tissue>
    </source>
</reference>
<dbReference type="SMR" id="A0A2K8JMF9"/>
<dbReference type="InterPro" id="IPR020234">
    <property type="entry name" value="Mite_allergen_group-7"/>
</dbReference>
<dbReference type="Pfam" id="PF16984">
    <property type="entry name" value="Grp7_allergen"/>
    <property type="match status" value="1"/>
</dbReference>
<dbReference type="InterPro" id="IPR038602">
    <property type="entry name" value="Mite_allergen_7_sf"/>
</dbReference>
<dbReference type="AlphaFoldDB" id="A0A2K8JMF9"/>